<name>A0A8S3G319_9BILA</name>
<dbReference type="EMBL" id="CAJOBH010257616">
    <property type="protein sequence ID" value="CAF5150794.1"/>
    <property type="molecule type" value="Genomic_DNA"/>
</dbReference>
<dbReference type="EMBL" id="CAJOBI010007978">
    <property type="protein sequence ID" value="CAF4100634.1"/>
    <property type="molecule type" value="Genomic_DNA"/>
</dbReference>
<evidence type="ECO:0000313" key="1">
    <source>
        <dbReference type="EMBL" id="CAF4100634.1"/>
    </source>
</evidence>
<protein>
    <submittedName>
        <fullName evidence="2">Uncharacterized protein</fullName>
    </submittedName>
</protein>
<accession>A0A8S3G319</accession>
<dbReference type="AlphaFoldDB" id="A0A8S3G319"/>
<organism evidence="2 3">
    <name type="scientific">Rotaria magnacalcarata</name>
    <dbReference type="NCBI Taxonomy" id="392030"/>
    <lineage>
        <taxon>Eukaryota</taxon>
        <taxon>Metazoa</taxon>
        <taxon>Spiralia</taxon>
        <taxon>Gnathifera</taxon>
        <taxon>Rotifera</taxon>
        <taxon>Eurotatoria</taxon>
        <taxon>Bdelloidea</taxon>
        <taxon>Philodinida</taxon>
        <taxon>Philodinidae</taxon>
        <taxon>Rotaria</taxon>
    </lineage>
</organism>
<dbReference type="Proteomes" id="UP000681967">
    <property type="component" value="Unassembled WGS sequence"/>
</dbReference>
<proteinExistence type="predicted"/>
<evidence type="ECO:0000313" key="2">
    <source>
        <dbReference type="EMBL" id="CAF5150794.1"/>
    </source>
</evidence>
<dbReference type="Proteomes" id="UP000676336">
    <property type="component" value="Unassembled WGS sequence"/>
</dbReference>
<reference evidence="2" key="1">
    <citation type="submission" date="2021-02" db="EMBL/GenBank/DDBJ databases">
        <authorList>
            <person name="Nowell W R."/>
        </authorList>
    </citation>
    <scope>NUCLEOTIDE SEQUENCE</scope>
</reference>
<comment type="caution">
    <text evidence="2">The sequence shown here is derived from an EMBL/GenBank/DDBJ whole genome shotgun (WGS) entry which is preliminary data.</text>
</comment>
<gene>
    <name evidence="2" type="ORF">BYL167_LOCUS72213</name>
    <name evidence="1" type="ORF">SMN809_LOCUS17320</name>
</gene>
<evidence type="ECO:0000313" key="3">
    <source>
        <dbReference type="Proteomes" id="UP000681967"/>
    </source>
</evidence>
<sequence>MSTDNSMVMIKLLKVEQNLLTDRNQSLSDRIFSQQTGAELQRHNHSDSELKQQHEILLSTLLLEQQLHSTATNEHKRRVNEVTLKIKY</sequence>